<evidence type="ECO:0000256" key="2">
    <source>
        <dbReference type="ARBA" id="ARBA00022597"/>
    </source>
</evidence>
<dbReference type="GO" id="GO:0016887">
    <property type="term" value="F:ATP hydrolysis activity"/>
    <property type="evidence" value="ECO:0007669"/>
    <property type="project" value="InterPro"/>
</dbReference>
<dbReference type="InterPro" id="IPR003593">
    <property type="entry name" value="AAA+_ATPase"/>
</dbReference>
<dbReference type="GO" id="GO:0005524">
    <property type="term" value="F:ATP binding"/>
    <property type="evidence" value="ECO:0007669"/>
    <property type="project" value="UniProtKB-KW"/>
</dbReference>
<dbReference type="Proteomes" id="UP000586067">
    <property type="component" value="Unassembled WGS sequence"/>
</dbReference>
<dbReference type="SMART" id="SM00382">
    <property type="entry name" value="AAA"/>
    <property type="match status" value="1"/>
</dbReference>
<dbReference type="CDD" id="cd03301">
    <property type="entry name" value="ABC_MalK_N"/>
    <property type="match status" value="1"/>
</dbReference>
<keyword evidence="7" id="KW-1185">Reference proteome</keyword>
<protein>
    <submittedName>
        <fullName evidence="6">ABC transporter ATP-binding protein</fullName>
    </submittedName>
</protein>
<accession>A0A847R0Q9</accession>
<comment type="caution">
    <text evidence="6">The sequence shown here is derived from an EMBL/GenBank/DDBJ whole genome shotgun (WGS) entry which is preliminary data.</text>
</comment>
<dbReference type="FunFam" id="3.40.50.300:FF:000042">
    <property type="entry name" value="Maltose/maltodextrin ABC transporter, ATP-binding protein"/>
    <property type="match status" value="1"/>
</dbReference>
<dbReference type="EMBL" id="JABAEK010000004">
    <property type="protein sequence ID" value="NLQ17102.1"/>
    <property type="molecule type" value="Genomic_DNA"/>
</dbReference>
<dbReference type="Pfam" id="PF00005">
    <property type="entry name" value="ABC_tran"/>
    <property type="match status" value="1"/>
</dbReference>
<dbReference type="Gene3D" id="3.40.50.300">
    <property type="entry name" value="P-loop containing nucleotide triphosphate hydrolases"/>
    <property type="match status" value="1"/>
</dbReference>
<dbReference type="AlphaFoldDB" id="A0A847R0Q9"/>
<dbReference type="PROSITE" id="PS50893">
    <property type="entry name" value="ABC_TRANSPORTER_2"/>
    <property type="match status" value="1"/>
</dbReference>
<feature type="domain" description="ABC transporter" evidence="5">
    <location>
        <begin position="4"/>
        <end position="235"/>
    </location>
</feature>
<dbReference type="GO" id="GO:0055052">
    <property type="term" value="C:ATP-binding cassette (ABC) transporter complex, substrate-binding subunit-containing"/>
    <property type="evidence" value="ECO:0007669"/>
    <property type="project" value="TreeGrafter"/>
</dbReference>
<dbReference type="InterPro" id="IPR015855">
    <property type="entry name" value="ABC_transpr_MalK-like"/>
</dbReference>
<dbReference type="InterPro" id="IPR012340">
    <property type="entry name" value="NA-bd_OB-fold"/>
</dbReference>
<dbReference type="SUPFAM" id="SSF52540">
    <property type="entry name" value="P-loop containing nucleoside triphosphate hydrolases"/>
    <property type="match status" value="1"/>
</dbReference>
<dbReference type="Gene3D" id="2.40.50.100">
    <property type="match status" value="1"/>
</dbReference>
<dbReference type="InterPro" id="IPR047641">
    <property type="entry name" value="ABC_transpr_MalK/UgpC-like"/>
</dbReference>
<dbReference type="PANTHER" id="PTHR43875:SF3">
    <property type="entry name" value="MALTOSE_MALTODEXTRIN IMPORT ATP-BINDING PROTEIN MALK"/>
    <property type="match status" value="1"/>
</dbReference>
<dbReference type="InterPro" id="IPR013611">
    <property type="entry name" value="Transp-assoc_OB_typ2"/>
</dbReference>
<dbReference type="InterPro" id="IPR017871">
    <property type="entry name" value="ABC_transporter-like_CS"/>
</dbReference>
<dbReference type="InterPro" id="IPR027417">
    <property type="entry name" value="P-loop_NTPase"/>
</dbReference>
<dbReference type="GO" id="GO:0015423">
    <property type="term" value="F:ABC-type maltose transporter activity"/>
    <property type="evidence" value="ECO:0007669"/>
    <property type="project" value="TreeGrafter"/>
</dbReference>
<name>A0A847R0Q9_9GAMM</name>
<keyword evidence="3" id="KW-0547">Nucleotide-binding</keyword>
<dbReference type="Pfam" id="PF08402">
    <property type="entry name" value="TOBE_2"/>
    <property type="match status" value="1"/>
</dbReference>
<dbReference type="GO" id="GO:1990060">
    <property type="term" value="C:maltose transport complex"/>
    <property type="evidence" value="ECO:0007669"/>
    <property type="project" value="TreeGrafter"/>
</dbReference>
<dbReference type="InterPro" id="IPR008995">
    <property type="entry name" value="Mo/tungstate-bd_C_term_dom"/>
</dbReference>
<dbReference type="Gene3D" id="2.40.50.140">
    <property type="entry name" value="Nucleic acid-binding proteins"/>
    <property type="match status" value="1"/>
</dbReference>
<reference evidence="6 7" key="1">
    <citation type="submission" date="2020-04" db="EMBL/GenBank/DDBJ databases">
        <title>Marinomonas sp. M1K-6 isolated from the deep seawater of the Mariana Trench.</title>
        <authorList>
            <person name="Li Y."/>
        </authorList>
    </citation>
    <scope>NUCLEOTIDE SEQUENCE [LARGE SCALE GENOMIC DNA]</scope>
    <source>
        <strain evidence="6 7">M1K-6</strain>
    </source>
</reference>
<dbReference type="PANTHER" id="PTHR43875">
    <property type="entry name" value="MALTODEXTRIN IMPORT ATP-BINDING PROTEIN MSMX"/>
    <property type="match status" value="1"/>
</dbReference>
<evidence type="ECO:0000256" key="1">
    <source>
        <dbReference type="ARBA" id="ARBA00022448"/>
    </source>
</evidence>
<keyword evidence="4 6" id="KW-0067">ATP-binding</keyword>
<evidence type="ECO:0000313" key="7">
    <source>
        <dbReference type="Proteomes" id="UP000586067"/>
    </source>
</evidence>
<dbReference type="RefSeq" id="WP_168823652.1">
    <property type="nucleotide sequence ID" value="NZ_CP073013.1"/>
</dbReference>
<dbReference type="PROSITE" id="PS00211">
    <property type="entry name" value="ABC_TRANSPORTER_1"/>
    <property type="match status" value="1"/>
</dbReference>
<keyword evidence="2" id="KW-0762">Sugar transport</keyword>
<dbReference type="InterPro" id="IPR003439">
    <property type="entry name" value="ABC_transporter-like_ATP-bd"/>
</dbReference>
<evidence type="ECO:0000313" key="6">
    <source>
        <dbReference type="EMBL" id="NLQ17102.1"/>
    </source>
</evidence>
<proteinExistence type="predicted"/>
<evidence type="ECO:0000256" key="4">
    <source>
        <dbReference type="ARBA" id="ARBA00022840"/>
    </source>
</evidence>
<sequence>MAKIELKKLSKTFGDVDVIRAVDLTINAGEFMVFVGPSGCGKSTLLRLICGLEDITSGELLFDDVSMNDKVPSERGIAMVFQSYALYPHMSVYKNMAFGLKLANFSNKEMQARVLEAAKMLQIDHLLDRLPKQLSGGQRQRVAIGRAIVRDPRVFLFDEPLSNLDASLRVDTRLEIAKLHHKMKDATMVYVTHDQVEAMTLADRICVLRDGNIEQVGTPEELYHSPKSLFVAGFIGSPKMNFITGDIADQHQCHTLGIRPEHLLIDAEKGVWKGKVIHTENLGSDFFVYLDMGTGEPLVVRLDGQERIPLDTQVHVRPLPARLHRFDVNGLPITPTINQTGENL</sequence>
<organism evidence="6 7">
    <name type="scientific">Marinomonas profundi</name>
    <dbReference type="NCBI Taxonomy" id="2726122"/>
    <lineage>
        <taxon>Bacteria</taxon>
        <taxon>Pseudomonadati</taxon>
        <taxon>Pseudomonadota</taxon>
        <taxon>Gammaproteobacteria</taxon>
        <taxon>Oceanospirillales</taxon>
        <taxon>Oceanospirillaceae</taxon>
        <taxon>Marinomonas</taxon>
    </lineage>
</organism>
<evidence type="ECO:0000256" key="3">
    <source>
        <dbReference type="ARBA" id="ARBA00022741"/>
    </source>
</evidence>
<evidence type="ECO:0000259" key="5">
    <source>
        <dbReference type="PROSITE" id="PS50893"/>
    </source>
</evidence>
<gene>
    <name evidence="6" type="ORF">HGG82_05620</name>
</gene>
<dbReference type="SUPFAM" id="SSF50331">
    <property type="entry name" value="MOP-like"/>
    <property type="match status" value="1"/>
</dbReference>
<keyword evidence="1" id="KW-0813">Transport</keyword>